<comment type="subcellular location">
    <subcellularLocation>
        <location evidence="1">Cell inner membrane</location>
        <topology evidence="1">Multi-pass membrane protein</topology>
    </subcellularLocation>
    <subcellularLocation>
        <location evidence="6">Cell membrane</location>
        <topology evidence="6">Multi-pass membrane protein</topology>
    </subcellularLocation>
</comment>
<evidence type="ECO:0000256" key="6">
    <source>
        <dbReference type="HAMAP-Rule" id="MF_01844"/>
    </source>
</evidence>
<dbReference type="GO" id="GO:0006885">
    <property type="term" value="P:regulation of pH"/>
    <property type="evidence" value="ECO:0007669"/>
    <property type="project" value="UniProtKB-UniRule"/>
</dbReference>
<feature type="transmembrane region" description="Helical" evidence="6">
    <location>
        <begin position="281"/>
        <end position="309"/>
    </location>
</feature>
<keyword evidence="3 6" id="KW-0812">Transmembrane</keyword>
<comment type="caution">
    <text evidence="7">The sequence shown here is derived from an EMBL/GenBank/DDBJ whole genome shotgun (WGS) entry which is preliminary data.</text>
</comment>
<dbReference type="InterPro" id="IPR004670">
    <property type="entry name" value="NhaA"/>
</dbReference>
<organism evidence="7 8">
    <name type="scientific">Acetobacteroides hydrogenigenes</name>
    <dbReference type="NCBI Taxonomy" id="979970"/>
    <lineage>
        <taxon>Bacteria</taxon>
        <taxon>Pseudomonadati</taxon>
        <taxon>Bacteroidota</taxon>
        <taxon>Bacteroidia</taxon>
        <taxon>Bacteroidales</taxon>
        <taxon>Rikenellaceae</taxon>
        <taxon>Acetobacteroides</taxon>
    </lineage>
</organism>
<feature type="transmembrane region" description="Helical" evidence="6">
    <location>
        <begin position="321"/>
        <end position="342"/>
    </location>
</feature>
<feature type="transmembrane region" description="Helical" evidence="6">
    <location>
        <begin position="92"/>
        <end position="109"/>
    </location>
</feature>
<keyword evidence="6" id="KW-0915">Sodium</keyword>
<feature type="transmembrane region" description="Helical" evidence="6">
    <location>
        <begin position="252"/>
        <end position="269"/>
    </location>
</feature>
<dbReference type="EMBL" id="SLWB01000021">
    <property type="protein sequence ID" value="TCN62060.1"/>
    <property type="molecule type" value="Genomic_DNA"/>
</dbReference>
<feature type="transmembrane region" description="Helical" evidence="6">
    <location>
        <begin position="211"/>
        <end position="232"/>
    </location>
</feature>
<dbReference type="Proteomes" id="UP000294830">
    <property type="component" value="Unassembled WGS sequence"/>
</dbReference>
<dbReference type="Pfam" id="PF06965">
    <property type="entry name" value="Na_H_antiport_1"/>
    <property type="match status" value="1"/>
</dbReference>
<dbReference type="GO" id="GO:0005886">
    <property type="term" value="C:plasma membrane"/>
    <property type="evidence" value="ECO:0007669"/>
    <property type="project" value="UniProtKB-SubCell"/>
</dbReference>
<dbReference type="Gene3D" id="1.20.1530.10">
    <property type="entry name" value="Na+/H+ antiporter like domain"/>
    <property type="match status" value="1"/>
</dbReference>
<feature type="transmembrane region" description="Helical" evidence="6">
    <location>
        <begin position="354"/>
        <end position="371"/>
    </location>
</feature>
<dbReference type="NCBIfam" id="NF007111">
    <property type="entry name" value="PRK09560.1"/>
    <property type="match status" value="1"/>
</dbReference>
<keyword evidence="6" id="KW-0050">Antiport</keyword>
<comment type="function">
    <text evidence="6">Na(+)/H(+) antiporter that extrudes sodium in exchange for external protons.</text>
</comment>
<reference evidence="7 8" key="1">
    <citation type="submission" date="2019-03" db="EMBL/GenBank/DDBJ databases">
        <title>Genomic Encyclopedia of Archaeal and Bacterial Type Strains, Phase II (KMG-II): from individual species to whole genera.</title>
        <authorList>
            <person name="Goeker M."/>
        </authorList>
    </citation>
    <scope>NUCLEOTIDE SEQUENCE [LARGE SCALE GENOMIC DNA]</scope>
    <source>
        <strain evidence="7 8">RL-C</strain>
    </source>
</reference>
<evidence type="ECO:0000256" key="5">
    <source>
        <dbReference type="ARBA" id="ARBA00023136"/>
    </source>
</evidence>
<feature type="transmembrane region" description="Helical" evidence="6">
    <location>
        <begin position="53"/>
        <end position="71"/>
    </location>
</feature>
<feature type="transmembrane region" description="Helical" evidence="6">
    <location>
        <begin position="173"/>
        <end position="190"/>
    </location>
</feature>
<accession>A0A4V2RN21</accession>
<proteinExistence type="inferred from homology"/>
<evidence type="ECO:0000256" key="4">
    <source>
        <dbReference type="ARBA" id="ARBA00022989"/>
    </source>
</evidence>
<dbReference type="HAMAP" id="MF_01844">
    <property type="entry name" value="NhaA"/>
    <property type="match status" value="1"/>
</dbReference>
<dbReference type="OrthoDB" id="9808135at2"/>
<protein>
    <recommendedName>
        <fullName evidence="6">Na(+)/H(+) antiporter NhaA</fullName>
    </recommendedName>
    <alternativeName>
        <fullName evidence="6">Sodium/proton antiporter NhaA</fullName>
    </alternativeName>
</protein>
<keyword evidence="5 6" id="KW-0472">Membrane</keyword>
<dbReference type="PANTHER" id="PTHR30341">
    <property type="entry name" value="SODIUM ION/PROTON ANTIPORTER NHAA-RELATED"/>
    <property type="match status" value="1"/>
</dbReference>
<comment type="similarity">
    <text evidence="6">Belongs to the NhaA Na(+)/H(+) (TC 2.A.33) antiporter family.</text>
</comment>
<keyword evidence="2 6" id="KW-1003">Cell membrane</keyword>
<dbReference type="InterPro" id="IPR023171">
    <property type="entry name" value="Na/H_antiporter_dom_sf"/>
</dbReference>
<dbReference type="RefSeq" id="WP_131840527.1">
    <property type="nucleotide sequence ID" value="NZ_SLWB01000021.1"/>
</dbReference>
<dbReference type="NCBIfam" id="TIGR00773">
    <property type="entry name" value="NhaA"/>
    <property type="match status" value="1"/>
</dbReference>
<evidence type="ECO:0000256" key="2">
    <source>
        <dbReference type="ARBA" id="ARBA00022475"/>
    </source>
</evidence>
<keyword evidence="6" id="KW-0813">Transport</keyword>
<evidence type="ECO:0000313" key="8">
    <source>
        <dbReference type="Proteomes" id="UP000294830"/>
    </source>
</evidence>
<feature type="transmembrane region" description="Helical" evidence="6">
    <location>
        <begin position="145"/>
        <end position="167"/>
    </location>
</feature>
<keyword evidence="6" id="KW-0406">Ion transport</keyword>
<evidence type="ECO:0000313" key="7">
    <source>
        <dbReference type="EMBL" id="TCN62060.1"/>
    </source>
</evidence>
<name>A0A4V2RN21_9BACT</name>
<keyword evidence="8" id="KW-1185">Reference proteome</keyword>
<evidence type="ECO:0000256" key="1">
    <source>
        <dbReference type="ARBA" id="ARBA00004429"/>
    </source>
</evidence>
<dbReference type="GO" id="GO:0015385">
    <property type="term" value="F:sodium:proton antiporter activity"/>
    <property type="evidence" value="ECO:0007669"/>
    <property type="project" value="UniProtKB-UniRule"/>
</dbReference>
<evidence type="ECO:0000256" key="3">
    <source>
        <dbReference type="ARBA" id="ARBA00022692"/>
    </source>
</evidence>
<keyword evidence="6" id="KW-0739">Sodium transport</keyword>
<dbReference type="AlphaFoldDB" id="A0A4V2RN21"/>
<dbReference type="PANTHER" id="PTHR30341:SF0">
    <property type="entry name" value="NA(+)_H(+) ANTIPORTER NHAA"/>
    <property type="match status" value="1"/>
</dbReference>
<keyword evidence="4 6" id="KW-1133">Transmembrane helix</keyword>
<sequence>MKATVLFKEFFNSEKVGGMMLIGCTAISLIIANTSWGSGYTNFWETSVAGHSIGHWINDGLMAIFFLLIGLELEREIYKGELSDIKDAMLPIFAAIGGMLVPAGLFLMLNHGTLGQDGAGIPMATDIAFALGVLSLLGRRIPTSLKVFLTALAVIDDLGAILVIAFFYAKTLVWANLLTSLGIFAGLIVLNRLKVKNLIPYIVGGVGMWYFMLHSGVHATITGVLLAFAIPFGSGGKESPSYVLQHILHKPVAFLVLPVFALANTAIVLESNIVETLSQSYSLGIALGLIVGKPLGIFVLTLAVVKLGWSKLPGDLTWKSIFGVGLLGGIGFTMSIFITLLAFEDAAIVNNAKLAILLSSLGAGVLGYVALSRMFRTVQPEEDTEAISSSLERSSYAMPEKTKDSRILKKEVYSER</sequence>
<feature type="transmembrane region" description="Helical" evidence="6">
    <location>
        <begin position="121"/>
        <end position="138"/>
    </location>
</feature>
<comment type="catalytic activity">
    <reaction evidence="6">
        <text>Na(+)(in) + 2 H(+)(out) = Na(+)(out) + 2 H(+)(in)</text>
        <dbReference type="Rhea" id="RHEA:29251"/>
        <dbReference type="ChEBI" id="CHEBI:15378"/>
        <dbReference type="ChEBI" id="CHEBI:29101"/>
    </reaction>
</comment>
<gene>
    <name evidence="6" type="primary">nhaA</name>
    <name evidence="7" type="ORF">CLV25_12119</name>
</gene>